<accession>A0A8S2F3E7</accession>
<organism evidence="2 4">
    <name type="scientific">Didymodactylos carnosus</name>
    <dbReference type="NCBI Taxonomy" id="1234261"/>
    <lineage>
        <taxon>Eukaryota</taxon>
        <taxon>Metazoa</taxon>
        <taxon>Spiralia</taxon>
        <taxon>Gnathifera</taxon>
        <taxon>Rotifera</taxon>
        <taxon>Eurotatoria</taxon>
        <taxon>Bdelloidea</taxon>
        <taxon>Philodinida</taxon>
        <taxon>Philodinidae</taxon>
        <taxon>Didymodactylos</taxon>
    </lineage>
</organism>
<evidence type="ECO:0000256" key="1">
    <source>
        <dbReference type="SAM" id="Coils"/>
    </source>
</evidence>
<dbReference type="EMBL" id="CAJNOK010022079">
    <property type="protein sequence ID" value="CAF1342494.1"/>
    <property type="molecule type" value="Genomic_DNA"/>
</dbReference>
<sequence>REIQVEENYLNTFATKLRTIASHLSVQERQQTQSEINKIETALDQLRQHAEKRKELKINDIIYRINQKWKDIEIKLEQLTKPSKDIVDEWRKFNSSYVNLLDRLGELEAKWYSIQREKFTSTTEILLNKAKLDFDVLQLHERSQNLCQYVLQIASKNIDTH</sequence>
<feature type="coiled-coil region" evidence="1">
    <location>
        <begin position="29"/>
        <end position="59"/>
    </location>
</feature>
<gene>
    <name evidence="2" type="ORF">OVA965_LOCUS30409</name>
    <name evidence="3" type="ORF">TMI583_LOCUS31209</name>
</gene>
<name>A0A8S2F3E7_9BILA</name>
<reference evidence="2" key="1">
    <citation type="submission" date="2021-02" db="EMBL/GenBank/DDBJ databases">
        <authorList>
            <person name="Nowell W R."/>
        </authorList>
    </citation>
    <scope>NUCLEOTIDE SEQUENCE</scope>
</reference>
<dbReference type="Proteomes" id="UP000677228">
    <property type="component" value="Unassembled WGS sequence"/>
</dbReference>
<evidence type="ECO:0000313" key="2">
    <source>
        <dbReference type="EMBL" id="CAF1342494.1"/>
    </source>
</evidence>
<dbReference type="EMBL" id="CAJOBA010043706">
    <property type="protein sequence ID" value="CAF4153545.1"/>
    <property type="molecule type" value="Genomic_DNA"/>
</dbReference>
<dbReference type="AlphaFoldDB" id="A0A8S2F3E7"/>
<evidence type="ECO:0000313" key="4">
    <source>
        <dbReference type="Proteomes" id="UP000677228"/>
    </source>
</evidence>
<evidence type="ECO:0000313" key="3">
    <source>
        <dbReference type="EMBL" id="CAF4153545.1"/>
    </source>
</evidence>
<keyword evidence="1" id="KW-0175">Coiled coil</keyword>
<dbReference type="Proteomes" id="UP000682733">
    <property type="component" value="Unassembled WGS sequence"/>
</dbReference>
<proteinExistence type="predicted"/>
<feature type="non-terminal residue" evidence="2">
    <location>
        <position position="1"/>
    </location>
</feature>
<protein>
    <submittedName>
        <fullName evidence="2">Uncharacterized protein</fullName>
    </submittedName>
</protein>
<comment type="caution">
    <text evidence="2">The sequence shown here is derived from an EMBL/GenBank/DDBJ whole genome shotgun (WGS) entry which is preliminary data.</text>
</comment>